<sequence>MRPVPQRLPAPGPVRTAVLGALTALLLAVPLAAVPAHAHASASASGSGQDPGPAAGAARPAERSAAVALNGHWAPFDRCPVDDPAMLAADGQDTVATCVSSRSPSGSIELGNTTAVTGANDLQFGVVQTTATGVFTVVPPKNGALIGESAEIPGGLLGLMCPGDIPVVTDICRLLTDNSLNRVTATVESAGAPTGFSLTAGLTTGKPIVTLPVRIRLQNPFLGSQCYIGSSADPVVLRPSNTTAPAFAVQRFDGDGTPNADDGAMLRFALTGNSQGDSSFAVPRARGCGLLGILNGAIDLKTGLPSPSGNNSLTLNGAMTHSAGLTAPGTVRPDNGKYLSRYWHSAVLP</sequence>
<feature type="region of interest" description="Disordered" evidence="1">
    <location>
        <begin position="41"/>
        <end position="62"/>
    </location>
</feature>
<dbReference type="Proteomes" id="UP000460558">
    <property type="component" value="Unassembled WGS sequence"/>
</dbReference>
<name>A0ABW9NZJ4_9ACTN</name>
<organism evidence="3 4">
    <name type="scientific">Streptomyces katsurahamanus</name>
    <dbReference type="NCBI Taxonomy" id="2577098"/>
    <lineage>
        <taxon>Bacteria</taxon>
        <taxon>Bacillati</taxon>
        <taxon>Actinomycetota</taxon>
        <taxon>Actinomycetes</taxon>
        <taxon>Kitasatosporales</taxon>
        <taxon>Streptomycetaceae</taxon>
        <taxon>Streptomyces</taxon>
    </lineage>
</organism>
<evidence type="ECO:0000313" key="4">
    <source>
        <dbReference type="Proteomes" id="UP000460558"/>
    </source>
</evidence>
<feature type="signal peptide" evidence="2">
    <location>
        <begin position="1"/>
        <end position="38"/>
    </location>
</feature>
<keyword evidence="4" id="KW-1185">Reference proteome</keyword>
<dbReference type="RefSeq" id="WP_153486078.1">
    <property type="nucleotide sequence ID" value="NZ_VDEQ01000280.1"/>
</dbReference>
<evidence type="ECO:0000256" key="1">
    <source>
        <dbReference type="SAM" id="MobiDB-lite"/>
    </source>
</evidence>
<comment type="caution">
    <text evidence="3">The sequence shown here is derived from an EMBL/GenBank/DDBJ whole genome shotgun (WGS) entry which is preliminary data.</text>
</comment>
<accession>A0ABW9NZJ4</accession>
<protein>
    <recommendedName>
        <fullName evidence="5">Secreted protein</fullName>
    </recommendedName>
</protein>
<dbReference type="EMBL" id="VDEQ01000280">
    <property type="protein sequence ID" value="MQS38742.1"/>
    <property type="molecule type" value="Genomic_DNA"/>
</dbReference>
<evidence type="ECO:0000313" key="3">
    <source>
        <dbReference type="EMBL" id="MQS38742.1"/>
    </source>
</evidence>
<proteinExistence type="predicted"/>
<evidence type="ECO:0000256" key="2">
    <source>
        <dbReference type="SAM" id="SignalP"/>
    </source>
</evidence>
<keyword evidence="2" id="KW-0732">Signal</keyword>
<gene>
    <name evidence="3" type="ORF">FFZ77_25080</name>
</gene>
<evidence type="ECO:0008006" key="5">
    <source>
        <dbReference type="Google" id="ProtNLM"/>
    </source>
</evidence>
<feature type="chain" id="PRO_5047189406" description="Secreted protein" evidence="2">
    <location>
        <begin position="39"/>
        <end position="349"/>
    </location>
</feature>
<reference evidence="3 4" key="1">
    <citation type="submission" date="2019-06" db="EMBL/GenBank/DDBJ databases">
        <title>Comparative genomics and metabolomics analyses of clavulanic acid producing Streptomyces species provides insight into specialized metabolism and evolution of beta-lactam biosynthetic gene clusters.</title>
        <authorList>
            <person name="Moore M.A."/>
            <person name="Cruz-Morales P."/>
            <person name="Barona Gomez F."/>
            <person name="Kapil T."/>
        </authorList>
    </citation>
    <scope>NUCLEOTIDE SEQUENCE [LARGE SCALE GENOMIC DNA]</scope>
    <source>
        <strain evidence="3 4">T-272</strain>
    </source>
</reference>